<sequence length="116" mass="12840">MFKKRHPKAGSRPGTLVISPNASPVEMRVTHLSGQDRSSFVCPTVEELPKLGKTGSLLWVDVHGLGDGSVLQKLAKRFRISPLAMEDLVNVPQRPKSEVFKHQHLVLSSLDDFSIE</sequence>
<dbReference type="Proteomes" id="UP000319143">
    <property type="component" value="Unassembled WGS sequence"/>
</dbReference>
<organism evidence="1 2">
    <name type="scientific">Novipirellula artificiosorum</name>
    <dbReference type="NCBI Taxonomy" id="2528016"/>
    <lineage>
        <taxon>Bacteria</taxon>
        <taxon>Pseudomonadati</taxon>
        <taxon>Planctomycetota</taxon>
        <taxon>Planctomycetia</taxon>
        <taxon>Pirellulales</taxon>
        <taxon>Pirellulaceae</taxon>
        <taxon>Novipirellula</taxon>
    </lineage>
</organism>
<gene>
    <name evidence="1" type="primary">corA</name>
    <name evidence="1" type="ORF">Poly41_24370</name>
</gene>
<accession>A0A5C6DSH9</accession>
<evidence type="ECO:0000313" key="1">
    <source>
        <dbReference type="EMBL" id="TWU39582.1"/>
    </source>
</evidence>
<dbReference type="InterPro" id="IPR045861">
    <property type="entry name" value="CorA_cytoplasmic_dom"/>
</dbReference>
<reference evidence="1 2" key="1">
    <citation type="submission" date="2019-02" db="EMBL/GenBank/DDBJ databases">
        <title>Deep-cultivation of Planctomycetes and their phenomic and genomic characterization uncovers novel biology.</title>
        <authorList>
            <person name="Wiegand S."/>
            <person name="Jogler M."/>
            <person name="Boedeker C."/>
            <person name="Pinto D."/>
            <person name="Vollmers J."/>
            <person name="Rivas-Marin E."/>
            <person name="Kohn T."/>
            <person name="Peeters S.H."/>
            <person name="Heuer A."/>
            <person name="Rast P."/>
            <person name="Oberbeckmann S."/>
            <person name="Bunk B."/>
            <person name="Jeske O."/>
            <person name="Meyerdierks A."/>
            <person name="Storesund J.E."/>
            <person name="Kallscheuer N."/>
            <person name="Luecker S."/>
            <person name="Lage O.M."/>
            <person name="Pohl T."/>
            <person name="Merkel B.J."/>
            <person name="Hornburger P."/>
            <person name="Mueller R.-W."/>
            <person name="Bruemmer F."/>
            <person name="Labrenz M."/>
            <person name="Spormann A.M."/>
            <person name="Op Den Camp H."/>
            <person name="Overmann J."/>
            <person name="Amann R."/>
            <person name="Jetten M.S.M."/>
            <person name="Mascher T."/>
            <person name="Medema M.H."/>
            <person name="Devos D.P."/>
            <person name="Kaster A.-K."/>
            <person name="Ovreas L."/>
            <person name="Rohde M."/>
            <person name="Galperin M.Y."/>
            <person name="Jogler C."/>
        </authorList>
    </citation>
    <scope>NUCLEOTIDE SEQUENCE [LARGE SCALE GENOMIC DNA]</scope>
    <source>
        <strain evidence="1 2">Poly41</strain>
    </source>
</reference>
<protein>
    <submittedName>
        <fullName evidence="1">Magnesium transport protein CorA</fullName>
    </submittedName>
</protein>
<keyword evidence="2" id="KW-1185">Reference proteome</keyword>
<dbReference type="SUPFAM" id="SSF143865">
    <property type="entry name" value="CorA soluble domain-like"/>
    <property type="match status" value="1"/>
</dbReference>
<dbReference type="Gene3D" id="3.30.460.20">
    <property type="entry name" value="CorA soluble domain-like"/>
    <property type="match status" value="1"/>
</dbReference>
<comment type="caution">
    <text evidence="1">The sequence shown here is derived from an EMBL/GenBank/DDBJ whole genome shotgun (WGS) entry which is preliminary data.</text>
</comment>
<name>A0A5C6DSH9_9BACT</name>
<evidence type="ECO:0000313" key="2">
    <source>
        <dbReference type="Proteomes" id="UP000319143"/>
    </source>
</evidence>
<proteinExistence type="predicted"/>
<dbReference type="EMBL" id="SJPV01000003">
    <property type="protein sequence ID" value="TWU39582.1"/>
    <property type="molecule type" value="Genomic_DNA"/>
</dbReference>
<dbReference type="AlphaFoldDB" id="A0A5C6DSH9"/>